<reference evidence="1 2" key="1">
    <citation type="journal article" date="2016" name="Nat. Commun.">
        <title>Extremotolerant tardigrade genome and improved radiotolerance of human cultured cells by tardigrade-unique protein.</title>
        <authorList>
            <person name="Hashimoto T."/>
            <person name="Horikawa D.D."/>
            <person name="Saito Y."/>
            <person name="Kuwahara H."/>
            <person name="Kozuka-Hata H."/>
            <person name="Shin-I T."/>
            <person name="Minakuchi Y."/>
            <person name="Ohishi K."/>
            <person name="Motoyama A."/>
            <person name="Aizu T."/>
            <person name="Enomoto A."/>
            <person name="Kondo K."/>
            <person name="Tanaka S."/>
            <person name="Hara Y."/>
            <person name="Koshikawa S."/>
            <person name="Sagara H."/>
            <person name="Miura T."/>
            <person name="Yokobori S."/>
            <person name="Miyagawa K."/>
            <person name="Suzuki Y."/>
            <person name="Kubo T."/>
            <person name="Oyama M."/>
            <person name="Kohara Y."/>
            <person name="Fujiyama A."/>
            <person name="Arakawa K."/>
            <person name="Katayama T."/>
            <person name="Toyoda A."/>
            <person name="Kunieda T."/>
        </authorList>
    </citation>
    <scope>NUCLEOTIDE SEQUENCE [LARGE SCALE GENOMIC DNA]</scope>
    <source>
        <strain evidence="1 2">YOKOZUNA-1</strain>
    </source>
</reference>
<dbReference type="Proteomes" id="UP000186922">
    <property type="component" value="Unassembled WGS sequence"/>
</dbReference>
<protein>
    <submittedName>
        <fullName evidence="1">Uncharacterized protein</fullName>
    </submittedName>
</protein>
<evidence type="ECO:0000313" key="1">
    <source>
        <dbReference type="EMBL" id="GAU88933.1"/>
    </source>
</evidence>
<comment type="caution">
    <text evidence="1">The sequence shown here is derived from an EMBL/GenBank/DDBJ whole genome shotgun (WGS) entry which is preliminary data.</text>
</comment>
<sequence>MKSCDRLHNIGVHHGGLQWTFNRIWTCLDVHVCEGISSNDAWPNKHFLATLENLWEKSQKAGSAAARLILKCVPDGRLDAEDTFRPWDPDRPFDRFPRERSHSDEVVVSGLISLLYHGGLNVQRRATLATLSEDRPL</sequence>
<gene>
    <name evidence="1" type="primary">RvY_01545</name>
    <name evidence="1" type="synonym">RvY_01545.1</name>
    <name evidence="1" type="ORF">RvY_01545-1</name>
</gene>
<dbReference type="EMBL" id="BDGG01000001">
    <property type="protein sequence ID" value="GAU88933.1"/>
    <property type="molecule type" value="Genomic_DNA"/>
</dbReference>
<accession>A0A1D1URE2</accession>
<proteinExistence type="predicted"/>
<organism evidence="1 2">
    <name type="scientific">Ramazzottius varieornatus</name>
    <name type="common">Water bear</name>
    <name type="synonym">Tardigrade</name>
    <dbReference type="NCBI Taxonomy" id="947166"/>
    <lineage>
        <taxon>Eukaryota</taxon>
        <taxon>Metazoa</taxon>
        <taxon>Ecdysozoa</taxon>
        <taxon>Tardigrada</taxon>
        <taxon>Eutardigrada</taxon>
        <taxon>Parachela</taxon>
        <taxon>Hypsibioidea</taxon>
        <taxon>Ramazzottiidae</taxon>
        <taxon>Ramazzottius</taxon>
    </lineage>
</organism>
<dbReference type="AlphaFoldDB" id="A0A1D1URE2"/>
<keyword evidence="2" id="KW-1185">Reference proteome</keyword>
<name>A0A1D1URE2_RAMVA</name>
<evidence type="ECO:0000313" key="2">
    <source>
        <dbReference type="Proteomes" id="UP000186922"/>
    </source>
</evidence>